<dbReference type="InterPro" id="IPR020583">
    <property type="entry name" value="Inositol_monoP_metal-BS"/>
</dbReference>
<dbReference type="GO" id="GO:0008934">
    <property type="term" value="F:inositol monophosphate 1-phosphatase activity"/>
    <property type="evidence" value="ECO:0007669"/>
    <property type="project" value="InterPro"/>
</dbReference>
<dbReference type="AlphaFoldDB" id="A0AAV5S5P4"/>
<sequence>MSLSQSELKQIEGAIVKLLREEVGPKIKAESGKYLTVYDDKANQVDLVTKSDKNIELIIKARLKELYPTFHFVGEEEYIPGETKIPAEPTFIVDPIDGTTNFIHGFPYSCCSIGLAVGGKSVVGCVFNPHLDQLYHASKGNGAFVNDEPIAVAKRPLTLQKSVVGLEGGADRADSPGSNFDIKMETYKNLLSDKGGFVHGFRSLGSAAMNICYTALGIFDAYWEGGCWAWDVCAGWCILEECGGTMIGGNKGQWDIGIDHRVYFAIRGGCTADEQKKFAEEFWAQTTGDLKY</sequence>
<dbReference type="EMBL" id="BTGD01000025">
    <property type="protein sequence ID" value="GMM59000.1"/>
    <property type="molecule type" value="Genomic_DNA"/>
</dbReference>
<dbReference type="GO" id="GO:0046854">
    <property type="term" value="P:phosphatidylinositol phosphate biosynthetic process"/>
    <property type="evidence" value="ECO:0007669"/>
    <property type="project" value="InterPro"/>
</dbReference>
<evidence type="ECO:0000256" key="3">
    <source>
        <dbReference type="ARBA" id="ARBA00005152"/>
    </source>
</evidence>
<dbReference type="Proteomes" id="UP001377567">
    <property type="component" value="Unassembled WGS sequence"/>
</dbReference>
<name>A0AAV5S5P4_MAUHU</name>
<evidence type="ECO:0000313" key="12">
    <source>
        <dbReference type="Proteomes" id="UP001377567"/>
    </source>
</evidence>
<dbReference type="GO" id="GO:0007165">
    <property type="term" value="P:signal transduction"/>
    <property type="evidence" value="ECO:0007669"/>
    <property type="project" value="TreeGrafter"/>
</dbReference>
<evidence type="ECO:0000313" key="11">
    <source>
        <dbReference type="EMBL" id="GMM59000.1"/>
    </source>
</evidence>
<evidence type="ECO:0000256" key="5">
    <source>
        <dbReference type="ARBA" id="ARBA00022671"/>
    </source>
</evidence>
<dbReference type="PROSITE" id="PS00629">
    <property type="entry name" value="IMP_1"/>
    <property type="match status" value="1"/>
</dbReference>
<evidence type="ECO:0000256" key="1">
    <source>
        <dbReference type="ARBA" id="ARBA00001033"/>
    </source>
</evidence>
<comment type="caution">
    <text evidence="11">The sequence shown here is derived from an EMBL/GenBank/DDBJ whole genome shotgun (WGS) entry which is preliminary data.</text>
</comment>
<evidence type="ECO:0000256" key="7">
    <source>
        <dbReference type="ARBA" id="ARBA00022801"/>
    </source>
</evidence>
<feature type="binding site" evidence="9">
    <location>
        <position position="94"/>
    </location>
    <ligand>
        <name>Mg(2+)</name>
        <dbReference type="ChEBI" id="CHEBI:18420"/>
        <label>1</label>
        <note>catalytic</note>
    </ligand>
</feature>
<dbReference type="EC" id="3.1.3.25" evidence="10"/>
<comment type="pathway">
    <text evidence="3 10">Polyol metabolism; myo-inositol biosynthesis; myo-inositol from D-glucose 6-phosphate: step 2/2.</text>
</comment>
<dbReference type="FunFam" id="3.30.540.10:FF:000013">
    <property type="entry name" value="Inositol-1-monophosphatase"/>
    <property type="match status" value="1"/>
</dbReference>
<dbReference type="SUPFAM" id="SSF56655">
    <property type="entry name" value="Carbohydrate phosphatase"/>
    <property type="match status" value="1"/>
</dbReference>
<evidence type="ECO:0000256" key="4">
    <source>
        <dbReference type="ARBA" id="ARBA00009759"/>
    </source>
</evidence>
<dbReference type="GO" id="GO:0046872">
    <property type="term" value="F:metal ion binding"/>
    <property type="evidence" value="ECO:0007669"/>
    <property type="project" value="UniProtKB-KW"/>
</dbReference>
<feature type="binding site" evidence="9">
    <location>
        <position position="97"/>
    </location>
    <ligand>
        <name>Mg(2+)</name>
        <dbReference type="ChEBI" id="CHEBI:18420"/>
        <label>1</label>
        <note>catalytic</note>
    </ligand>
</feature>
<dbReference type="InterPro" id="IPR033942">
    <property type="entry name" value="IMPase"/>
</dbReference>
<keyword evidence="12" id="KW-1185">Reference proteome</keyword>
<dbReference type="InterPro" id="IPR000760">
    <property type="entry name" value="Inositol_monophosphatase-like"/>
</dbReference>
<evidence type="ECO:0000256" key="6">
    <source>
        <dbReference type="ARBA" id="ARBA00022723"/>
    </source>
</evidence>
<feature type="binding site" evidence="9">
    <location>
        <position position="96"/>
    </location>
    <ligand>
        <name>Mg(2+)</name>
        <dbReference type="ChEBI" id="CHEBI:18420"/>
        <label>1</label>
        <note>catalytic</note>
    </ligand>
</feature>
<dbReference type="FunFam" id="3.40.190.80:FF:000012">
    <property type="entry name" value="Inositol-1-monophosphatase"/>
    <property type="match status" value="1"/>
</dbReference>
<keyword evidence="5" id="KW-0452">Lithium</keyword>
<dbReference type="InterPro" id="IPR020550">
    <property type="entry name" value="Inositol_monophosphatase_CS"/>
</dbReference>
<evidence type="ECO:0000256" key="9">
    <source>
        <dbReference type="PIRSR" id="PIRSR600760-2"/>
    </source>
</evidence>
<dbReference type="PANTHER" id="PTHR20854:SF4">
    <property type="entry name" value="INOSITOL-1-MONOPHOSPHATASE-RELATED"/>
    <property type="match status" value="1"/>
</dbReference>
<accession>A0AAV5S5P4</accession>
<feature type="binding site" evidence="9">
    <location>
        <position position="231"/>
    </location>
    <ligand>
        <name>Mg(2+)</name>
        <dbReference type="ChEBI" id="CHEBI:18420"/>
        <label>1</label>
        <note>catalytic</note>
    </ligand>
</feature>
<dbReference type="GO" id="GO:0006020">
    <property type="term" value="P:inositol metabolic process"/>
    <property type="evidence" value="ECO:0007669"/>
    <property type="project" value="TreeGrafter"/>
</dbReference>
<evidence type="ECO:0000256" key="2">
    <source>
        <dbReference type="ARBA" id="ARBA00001946"/>
    </source>
</evidence>
<feature type="binding site" evidence="9">
    <location>
        <position position="75"/>
    </location>
    <ligand>
        <name>Mg(2+)</name>
        <dbReference type="ChEBI" id="CHEBI:18420"/>
        <label>1</label>
        <note>catalytic</note>
    </ligand>
</feature>
<dbReference type="Gene3D" id="3.40.190.80">
    <property type="match status" value="1"/>
</dbReference>
<keyword evidence="7 10" id="KW-0378">Hydrolase</keyword>
<dbReference type="PANTHER" id="PTHR20854">
    <property type="entry name" value="INOSITOL MONOPHOSPHATASE"/>
    <property type="match status" value="1"/>
</dbReference>
<comment type="cofactor">
    <cofactor evidence="2 9 10">
        <name>Mg(2+)</name>
        <dbReference type="ChEBI" id="CHEBI:18420"/>
    </cofactor>
</comment>
<organism evidence="11 12">
    <name type="scientific">Maudiozyma humilis</name>
    <name type="common">Sour dough yeast</name>
    <name type="synonym">Kazachstania humilis</name>
    <dbReference type="NCBI Taxonomy" id="51915"/>
    <lineage>
        <taxon>Eukaryota</taxon>
        <taxon>Fungi</taxon>
        <taxon>Dikarya</taxon>
        <taxon>Ascomycota</taxon>
        <taxon>Saccharomycotina</taxon>
        <taxon>Saccharomycetes</taxon>
        <taxon>Saccharomycetales</taxon>
        <taxon>Saccharomycetaceae</taxon>
        <taxon>Maudiozyma</taxon>
    </lineage>
</organism>
<dbReference type="CDD" id="cd01639">
    <property type="entry name" value="IMPase"/>
    <property type="match status" value="1"/>
</dbReference>
<keyword evidence="8 9" id="KW-0460">Magnesium</keyword>
<dbReference type="Pfam" id="PF00459">
    <property type="entry name" value="Inositol_P"/>
    <property type="match status" value="1"/>
</dbReference>
<gene>
    <name evidence="11" type="ORF">DAKH74_056170</name>
</gene>
<dbReference type="Gene3D" id="3.30.540.10">
    <property type="entry name" value="Fructose-1,6-Bisphosphatase, subunit A, domain 1"/>
    <property type="match status" value="1"/>
</dbReference>
<protein>
    <recommendedName>
        <fullName evidence="10">Inositol-1-monophosphatase</fullName>
        <ecNumber evidence="10">3.1.3.25</ecNumber>
    </recommendedName>
</protein>
<dbReference type="GO" id="GO:0071545">
    <property type="term" value="P:inositol phosphate catabolic process"/>
    <property type="evidence" value="ECO:0007669"/>
    <property type="project" value="UniProtKB-ARBA"/>
</dbReference>
<dbReference type="PROSITE" id="PS00630">
    <property type="entry name" value="IMP_2"/>
    <property type="match status" value="1"/>
</dbReference>
<evidence type="ECO:0000256" key="8">
    <source>
        <dbReference type="ARBA" id="ARBA00022842"/>
    </source>
</evidence>
<proteinExistence type="inferred from homology"/>
<keyword evidence="6 9" id="KW-0479">Metal-binding</keyword>
<reference evidence="11 12" key="1">
    <citation type="journal article" date="2023" name="Elife">
        <title>Identification of key yeast species and microbe-microbe interactions impacting larval growth of Drosophila in the wild.</title>
        <authorList>
            <person name="Mure A."/>
            <person name="Sugiura Y."/>
            <person name="Maeda R."/>
            <person name="Honda K."/>
            <person name="Sakurai N."/>
            <person name="Takahashi Y."/>
            <person name="Watada M."/>
            <person name="Katoh T."/>
            <person name="Gotoh A."/>
            <person name="Gotoh Y."/>
            <person name="Taniguchi I."/>
            <person name="Nakamura K."/>
            <person name="Hayashi T."/>
            <person name="Katayama T."/>
            <person name="Uemura T."/>
            <person name="Hattori Y."/>
        </authorList>
    </citation>
    <scope>NUCLEOTIDE SEQUENCE [LARGE SCALE GENOMIC DNA]</scope>
    <source>
        <strain evidence="11 12">KH-74</strain>
    </source>
</reference>
<comment type="similarity">
    <text evidence="4 10">Belongs to the inositol monophosphatase superfamily.</text>
</comment>
<evidence type="ECO:0000256" key="10">
    <source>
        <dbReference type="RuleBase" id="RU364068"/>
    </source>
</evidence>
<dbReference type="PRINTS" id="PR00377">
    <property type="entry name" value="IMPHPHTASES"/>
</dbReference>
<comment type="catalytic activity">
    <reaction evidence="1 10">
        <text>a myo-inositol phosphate + H2O = myo-inositol + phosphate</text>
        <dbReference type="Rhea" id="RHEA:24056"/>
        <dbReference type="ChEBI" id="CHEBI:15377"/>
        <dbReference type="ChEBI" id="CHEBI:17268"/>
        <dbReference type="ChEBI" id="CHEBI:43474"/>
        <dbReference type="ChEBI" id="CHEBI:84139"/>
        <dbReference type="EC" id="3.1.3.25"/>
    </reaction>
</comment>